<comment type="caution">
    <text evidence="8">Lacks conserved residue(s) required for the propagation of feature annotation.</text>
</comment>
<evidence type="ECO:0000256" key="1">
    <source>
        <dbReference type="ARBA" id="ARBA00022485"/>
    </source>
</evidence>
<evidence type="ECO:0000256" key="8">
    <source>
        <dbReference type="HAMAP-Rule" id="MF_00942"/>
    </source>
</evidence>
<accession>A0ABX8SBL7</accession>
<dbReference type="Proteomes" id="UP000887023">
    <property type="component" value="Chromosome"/>
</dbReference>
<evidence type="ECO:0000313" key="10">
    <source>
        <dbReference type="EMBL" id="QXQ15187.1"/>
    </source>
</evidence>
<proteinExistence type="inferred from homology"/>
<keyword evidence="3 8" id="KW-0227">DNA damage</keyword>
<dbReference type="SMART" id="SM00478">
    <property type="entry name" value="ENDO3c"/>
    <property type="match status" value="1"/>
</dbReference>
<evidence type="ECO:0000256" key="3">
    <source>
        <dbReference type="ARBA" id="ARBA00022763"/>
    </source>
</evidence>
<dbReference type="InterPro" id="IPR003265">
    <property type="entry name" value="HhH-GPD_domain"/>
</dbReference>
<dbReference type="PIRSF" id="PIRSF001435">
    <property type="entry name" value="Nth"/>
    <property type="match status" value="1"/>
</dbReference>
<keyword evidence="8" id="KW-0238">DNA-binding</keyword>
<organism evidence="10 11">
    <name type="scientific">Skermania pinensis</name>
    <dbReference type="NCBI Taxonomy" id="39122"/>
    <lineage>
        <taxon>Bacteria</taxon>
        <taxon>Bacillati</taxon>
        <taxon>Actinomycetota</taxon>
        <taxon>Actinomycetes</taxon>
        <taxon>Mycobacteriales</taxon>
        <taxon>Gordoniaceae</taxon>
        <taxon>Skermania</taxon>
    </lineage>
</organism>
<evidence type="ECO:0000256" key="4">
    <source>
        <dbReference type="ARBA" id="ARBA00022801"/>
    </source>
</evidence>
<keyword evidence="4 8" id="KW-0378">Hydrolase</keyword>
<keyword evidence="10" id="KW-0540">Nuclease</keyword>
<dbReference type="PANTHER" id="PTHR10359:SF18">
    <property type="entry name" value="ENDONUCLEASE III"/>
    <property type="match status" value="1"/>
</dbReference>
<dbReference type="SUPFAM" id="SSF48150">
    <property type="entry name" value="DNA-glycosylase"/>
    <property type="match status" value="1"/>
</dbReference>
<sequence>MRRAEKAERIGVILDELYPEPPIPLDHVNPYTLLVAVALSAQTTDRKVNEVTPALFAAAATPEQMYELGADRILELIRQLGLAPTKARNVWTAAGQIVDAGGAVIPDRAFLESLAGVGRKTAGVVLSQAFGVPAFPVDTHIFRSAHRWGLSSGGTPDKVEADLERVFPRSTWNRRHLQIIYFGREYCPARRHLFEACPICSWAATKKAAAAAQRESQRG</sequence>
<keyword evidence="6" id="KW-0411">Iron-sulfur</keyword>
<comment type="function">
    <text evidence="8">DNA repair enzyme that has both DNA N-glycosylase activity and AP-lyase activity. The DNA N-glycosylase activity releases various damaged pyrimidines from DNA by cleaving the N-glycosidic bond, leaving an AP (apurinic/apyrimidinic) site. The AP-lyase activity cleaves the phosphodiester bond 3' to the AP site by a beta-elimination, leaving a 3'-terminal unsaturated sugar and a product with a terminal 5'-phosphate.</text>
</comment>
<keyword evidence="1" id="KW-0004">4Fe-4S</keyword>
<evidence type="ECO:0000259" key="9">
    <source>
        <dbReference type="SMART" id="SM00478"/>
    </source>
</evidence>
<evidence type="ECO:0000313" key="11">
    <source>
        <dbReference type="Proteomes" id="UP000887023"/>
    </source>
</evidence>
<name>A0ABX8SBL7_9ACTN</name>
<evidence type="ECO:0000256" key="6">
    <source>
        <dbReference type="ARBA" id="ARBA00023014"/>
    </source>
</evidence>
<dbReference type="CDD" id="cd00056">
    <property type="entry name" value="ENDO3c"/>
    <property type="match status" value="1"/>
</dbReference>
<keyword evidence="8" id="KW-0234">DNA repair</keyword>
<dbReference type="HAMAP" id="MF_00942">
    <property type="entry name" value="Nth"/>
    <property type="match status" value="1"/>
</dbReference>
<comment type="catalytic activity">
    <reaction evidence="8">
        <text>2'-deoxyribonucleotide-(2'-deoxyribose 5'-phosphate)-2'-deoxyribonucleotide-DNA = a 3'-end 2'-deoxyribonucleotide-(2,3-dehydro-2,3-deoxyribose 5'-phosphate)-DNA + a 5'-end 5'-phospho-2'-deoxyribonucleoside-DNA + H(+)</text>
        <dbReference type="Rhea" id="RHEA:66592"/>
        <dbReference type="Rhea" id="RHEA-COMP:13180"/>
        <dbReference type="Rhea" id="RHEA-COMP:16897"/>
        <dbReference type="Rhea" id="RHEA-COMP:17067"/>
        <dbReference type="ChEBI" id="CHEBI:15378"/>
        <dbReference type="ChEBI" id="CHEBI:136412"/>
        <dbReference type="ChEBI" id="CHEBI:157695"/>
        <dbReference type="ChEBI" id="CHEBI:167181"/>
        <dbReference type="EC" id="4.2.99.18"/>
    </reaction>
</comment>
<comment type="cofactor">
    <cofactor evidence="8">
        <name>[4Fe-4S] cluster</name>
        <dbReference type="ChEBI" id="CHEBI:49883"/>
    </cofactor>
    <text evidence="8">Binds 1 [4Fe-4S] cluster.</text>
</comment>
<keyword evidence="5" id="KW-0408">Iron</keyword>
<dbReference type="EMBL" id="CP079105">
    <property type="protein sequence ID" value="QXQ15187.1"/>
    <property type="molecule type" value="Genomic_DNA"/>
</dbReference>
<feature type="domain" description="HhH-GPD" evidence="9">
    <location>
        <begin position="39"/>
        <end position="185"/>
    </location>
</feature>
<gene>
    <name evidence="8" type="primary">nth</name>
    <name evidence="10" type="ORF">KV203_07585</name>
</gene>
<dbReference type="InterPro" id="IPR011257">
    <property type="entry name" value="DNA_glycosylase"/>
</dbReference>
<protein>
    <recommendedName>
        <fullName evidence="8">Endonuclease III</fullName>
        <ecNumber evidence="8">4.2.99.18</ecNumber>
    </recommendedName>
    <alternativeName>
        <fullName evidence="8">DNA-(apurinic or apyrimidinic site) lyase</fullName>
    </alternativeName>
</protein>
<evidence type="ECO:0000256" key="7">
    <source>
        <dbReference type="ARBA" id="ARBA00023295"/>
    </source>
</evidence>
<dbReference type="InterPro" id="IPR005759">
    <property type="entry name" value="Nth"/>
</dbReference>
<dbReference type="EC" id="4.2.99.18" evidence="8"/>
<evidence type="ECO:0000256" key="5">
    <source>
        <dbReference type="ARBA" id="ARBA00023004"/>
    </source>
</evidence>
<evidence type="ECO:0000256" key="2">
    <source>
        <dbReference type="ARBA" id="ARBA00022723"/>
    </source>
</evidence>
<keyword evidence="10" id="KW-0255">Endonuclease</keyword>
<keyword evidence="7 8" id="KW-0326">Glycosidase</keyword>
<keyword evidence="11" id="KW-1185">Reference proteome</keyword>
<dbReference type="PANTHER" id="PTHR10359">
    <property type="entry name" value="A/G-SPECIFIC ADENINE GLYCOSYLASE/ENDONUCLEASE III"/>
    <property type="match status" value="1"/>
</dbReference>
<dbReference type="Gene3D" id="1.10.1670.10">
    <property type="entry name" value="Helix-hairpin-Helix base-excision DNA repair enzymes (C-terminal)"/>
    <property type="match status" value="1"/>
</dbReference>
<dbReference type="GO" id="GO:0004519">
    <property type="term" value="F:endonuclease activity"/>
    <property type="evidence" value="ECO:0007669"/>
    <property type="project" value="UniProtKB-KW"/>
</dbReference>
<dbReference type="RefSeq" id="WP_066471724.1">
    <property type="nucleotide sequence ID" value="NZ_CBCRUZ010000019.1"/>
</dbReference>
<dbReference type="Pfam" id="PF00730">
    <property type="entry name" value="HhH-GPD"/>
    <property type="match status" value="1"/>
</dbReference>
<keyword evidence="2" id="KW-0479">Metal-binding</keyword>
<reference evidence="10" key="1">
    <citation type="submission" date="2021-07" db="EMBL/GenBank/DDBJ databases">
        <title>Candidatus Kaistella beijingensis sp. nov. isolated from a municipal wastewater treatment plant is involved in sludge foaming.</title>
        <authorList>
            <person name="Song Y."/>
            <person name="Liu S.-J."/>
        </authorList>
    </citation>
    <scope>NUCLEOTIDE SEQUENCE</scope>
    <source>
        <strain evidence="10">DSM 43998</strain>
    </source>
</reference>
<dbReference type="InterPro" id="IPR023170">
    <property type="entry name" value="HhH_base_excis_C"/>
</dbReference>
<keyword evidence="8" id="KW-0456">Lyase</keyword>
<dbReference type="Gene3D" id="1.10.340.30">
    <property type="entry name" value="Hypothetical protein, domain 2"/>
    <property type="match status" value="1"/>
</dbReference>
<comment type="similarity">
    <text evidence="8">Belongs to the Nth/MutY family.</text>
</comment>